<dbReference type="GO" id="GO:0016791">
    <property type="term" value="F:phosphatase activity"/>
    <property type="evidence" value="ECO:0007669"/>
    <property type="project" value="TreeGrafter"/>
</dbReference>
<dbReference type="AlphaFoldDB" id="A0A6N7LDC6"/>
<name>A0A6N7LDC6_SINTE</name>
<sequence>MKIIFSRHGNTFPASMKAKWIGGEADPPLVLEGERQAGQLGTALRSARCIPSATFCSPLQRTRTYAEIALAISGARRPTVPDLRLSEIDYGNWEGLSNIEVVRRFGAREFFDWYRRSIWPMSNWKTERSVYFDAIDSFLGELKRSYGPTETILVVTAHGPLKCIGWRLMGKFGNLPVAQLARVDTGNICELEMGNDFLQPVTWNEPPGVLRPPVQPK</sequence>
<dbReference type="CDD" id="cd07067">
    <property type="entry name" value="HP_PGM_like"/>
    <property type="match status" value="1"/>
</dbReference>
<reference evidence="3 4" key="1">
    <citation type="journal article" date="2013" name="Genome Biol.">
        <title>Comparative genomics of the core and accessory genomes of 48 Sinorhizobium strains comprising five genospecies.</title>
        <authorList>
            <person name="Sugawara M."/>
            <person name="Epstein B."/>
            <person name="Badgley B.D."/>
            <person name="Unno T."/>
            <person name="Xu L."/>
            <person name="Reese J."/>
            <person name="Gyaneshwar P."/>
            <person name="Denny R."/>
            <person name="Mudge J."/>
            <person name="Bharti A.K."/>
            <person name="Farmer A.D."/>
            <person name="May G.D."/>
            <person name="Woodward J.E."/>
            <person name="Medigue C."/>
            <person name="Vallenet D."/>
            <person name="Lajus A."/>
            <person name="Rouy Z."/>
            <person name="Martinez-Vaz B."/>
            <person name="Tiffin P."/>
            <person name="Young N.D."/>
            <person name="Sadowsky M.J."/>
        </authorList>
    </citation>
    <scope>NUCLEOTIDE SEQUENCE [LARGE SCALE GENOMIC DNA]</scope>
    <source>
        <strain evidence="3 4">USDA4894</strain>
    </source>
</reference>
<dbReference type="InterPro" id="IPR050275">
    <property type="entry name" value="PGM_Phosphatase"/>
</dbReference>
<evidence type="ECO:0000256" key="2">
    <source>
        <dbReference type="PIRSR" id="PIRSR613078-2"/>
    </source>
</evidence>
<evidence type="ECO:0000313" key="4">
    <source>
        <dbReference type="Proteomes" id="UP000439983"/>
    </source>
</evidence>
<proteinExistence type="predicted"/>
<dbReference type="Gene3D" id="3.40.50.1240">
    <property type="entry name" value="Phosphoglycerate mutase-like"/>
    <property type="match status" value="1"/>
</dbReference>
<accession>A0A6N7LDC6</accession>
<dbReference type="OrthoDB" id="9783269at2"/>
<dbReference type="EMBL" id="WITC01000054">
    <property type="protein sequence ID" value="MQX15762.1"/>
    <property type="molecule type" value="Genomic_DNA"/>
</dbReference>
<dbReference type="PANTHER" id="PTHR48100">
    <property type="entry name" value="BROAD-SPECIFICITY PHOSPHATASE YOR283W-RELATED"/>
    <property type="match status" value="1"/>
</dbReference>
<protein>
    <recommendedName>
        <fullName evidence="5">Histidine phosphatase family protein</fullName>
    </recommendedName>
</protein>
<feature type="active site" description="Tele-phosphohistidine intermediate" evidence="1">
    <location>
        <position position="8"/>
    </location>
</feature>
<dbReference type="RefSeq" id="WP_153439712.1">
    <property type="nucleotide sequence ID" value="NZ_JACIGA010000038.1"/>
</dbReference>
<evidence type="ECO:0000256" key="1">
    <source>
        <dbReference type="PIRSR" id="PIRSR613078-1"/>
    </source>
</evidence>
<evidence type="ECO:0008006" key="5">
    <source>
        <dbReference type="Google" id="ProtNLM"/>
    </source>
</evidence>
<feature type="binding site" evidence="2">
    <location>
        <position position="61"/>
    </location>
    <ligand>
        <name>substrate</name>
    </ligand>
</feature>
<gene>
    <name evidence="3" type="ORF">GHK62_13600</name>
</gene>
<comment type="caution">
    <text evidence="3">The sequence shown here is derived from an EMBL/GenBank/DDBJ whole genome shotgun (WGS) entry which is preliminary data.</text>
</comment>
<dbReference type="Pfam" id="PF00300">
    <property type="entry name" value="His_Phos_1"/>
    <property type="match status" value="1"/>
</dbReference>
<dbReference type="Proteomes" id="UP000439983">
    <property type="component" value="Unassembled WGS sequence"/>
</dbReference>
<evidence type="ECO:0000313" key="3">
    <source>
        <dbReference type="EMBL" id="MQX15762.1"/>
    </source>
</evidence>
<dbReference type="InterPro" id="IPR029033">
    <property type="entry name" value="His_PPase_superfam"/>
</dbReference>
<keyword evidence="4" id="KW-1185">Reference proteome</keyword>
<dbReference type="SUPFAM" id="SSF53254">
    <property type="entry name" value="Phosphoglycerate mutase-like"/>
    <property type="match status" value="1"/>
</dbReference>
<dbReference type="InterPro" id="IPR013078">
    <property type="entry name" value="His_Pase_superF_clade-1"/>
</dbReference>
<feature type="binding site" evidence="2">
    <location>
        <begin position="87"/>
        <end position="90"/>
    </location>
    <ligand>
        <name>substrate</name>
    </ligand>
</feature>
<organism evidence="3 4">
    <name type="scientific">Sinorhizobium terangae</name>
    <dbReference type="NCBI Taxonomy" id="110322"/>
    <lineage>
        <taxon>Bacteria</taxon>
        <taxon>Pseudomonadati</taxon>
        <taxon>Pseudomonadota</taxon>
        <taxon>Alphaproteobacteria</taxon>
        <taxon>Hyphomicrobiales</taxon>
        <taxon>Rhizobiaceae</taxon>
        <taxon>Sinorhizobium/Ensifer group</taxon>
        <taxon>Sinorhizobium</taxon>
    </lineage>
</organism>
<feature type="active site" description="Proton donor/acceptor" evidence="1">
    <location>
        <position position="87"/>
    </location>
</feature>
<feature type="binding site" evidence="2">
    <location>
        <begin position="115"/>
        <end position="116"/>
    </location>
    <ligand>
        <name>substrate</name>
    </ligand>
</feature>